<organism evidence="1 2">
    <name type="scientific">candidate division CSSED10-310 bacterium</name>
    <dbReference type="NCBI Taxonomy" id="2855610"/>
    <lineage>
        <taxon>Bacteria</taxon>
        <taxon>Bacteria division CSSED10-310</taxon>
    </lineage>
</organism>
<dbReference type="EMBL" id="JBHPBY010000398">
    <property type="protein sequence ID" value="MFC1852972.1"/>
    <property type="molecule type" value="Genomic_DNA"/>
</dbReference>
<dbReference type="Proteomes" id="UP001594351">
    <property type="component" value="Unassembled WGS sequence"/>
</dbReference>
<accession>A0ABV6Z3E6</accession>
<reference evidence="1 2" key="1">
    <citation type="submission" date="2024-09" db="EMBL/GenBank/DDBJ databases">
        <title>Laminarin stimulates single cell rates of sulfate reduction while oxygen inhibits transcriptomic activity in coastal marine sediment.</title>
        <authorList>
            <person name="Lindsay M."/>
            <person name="Orcutt B."/>
            <person name="Emerson D."/>
            <person name="Stepanauskas R."/>
            <person name="D'Angelo T."/>
        </authorList>
    </citation>
    <scope>NUCLEOTIDE SEQUENCE [LARGE SCALE GENOMIC DNA]</scope>
    <source>
        <strain evidence="1">SAG AM-311-K15</strain>
    </source>
</reference>
<protein>
    <submittedName>
        <fullName evidence="1">Uncharacterized protein</fullName>
    </submittedName>
</protein>
<gene>
    <name evidence="1" type="ORF">ACFL27_22465</name>
</gene>
<evidence type="ECO:0000313" key="2">
    <source>
        <dbReference type="Proteomes" id="UP001594351"/>
    </source>
</evidence>
<proteinExistence type="predicted"/>
<evidence type="ECO:0000313" key="1">
    <source>
        <dbReference type="EMBL" id="MFC1852972.1"/>
    </source>
</evidence>
<keyword evidence="2" id="KW-1185">Reference proteome</keyword>
<name>A0ABV6Z3E6_UNCC1</name>
<comment type="caution">
    <text evidence="1">The sequence shown here is derived from an EMBL/GenBank/DDBJ whole genome shotgun (WGS) entry which is preliminary data.</text>
</comment>
<sequence length="42" mass="4545">MIAPVRTGDTQDLVVLEKTAKGIQINLICQVLYVPLQGVYGS</sequence>